<keyword evidence="2" id="KW-1133">Transmembrane helix</keyword>
<feature type="region of interest" description="Disordered" evidence="1">
    <location>
        <begin position="139"/>
        <end position="165"/>
    </location>
</feature>
<dbReference type="eggNOG" id="ENOG502QXRC">
    <property type="taxonomic scope" value="Eukaryota"/>
</dbReference>
<name>A0A059AF40_EUCGR</name>
<dbReference type="OMA" id="GCWKTPC"/>
<dbReference type="FunCoup" id="A0A059AF40">
    <property type="interactions" value="476"/>
</dbReference>
<dbReference type="KEGG" id="egr:104422503"/>
<dbReference type="InterPro" id="IPR045884">
    <property type="entry name" value="At5g59350-like"/>
</dbReference>
<dbReference type="AlphaFoldDB" id="A0A059AF40"/>
<dbReference type="STRING" id="71139.A0A059AF40"/>
<evidence type="ECO:0000256" key="2">
    <source>
        <dbReference type="SAM" id="Phobius"/>
    </source>
</evidence>
<dbReference type="EMBL" id="KK198762">
    <property type="protein sequence ID" value="KCW52692.1"/>
    <property type="molecule type" value="Genomic_DNA"/>
</dbReference>
<accession>A0A059AF40</accession>
<feature type="transmembrane region" description="Helical" evidence="2">
    <location>
        <begin position="6"/>
        <end position="31"/>
    </location>
</feature>
<gene>
    <name evidence="3" type="ORF">EUGRSUZ_J02060</name>
</gene>
<keyword evidence="2" id="KW-0472">Membrane</keyword>
<proteinExistence type="predicted"/>
<dbReference type="Gramene" id="KCW52692">
    <property type="protein sequence ID" value="KCW52692"/>
    <property type="gene ID" value="EUGRSUZ_J02060"/>
</dbReference>
<evidence type="ECO:0000256" key="1">
    <source>
        <dbReference type="SAM" id="MobiDB-lite"/>
    </source>
</evidence>
<feature type="compositionally biased region" description="Low complexity" evidence="1">
    <location>
        <begin position="75"/>
        <end position="87"/>
    </location>
</feature>
<sequence length="322" mass="35529">MAASCGLGLVLSIVFGCLFLAFLAEVSYVFWWKRRRVASSSVADVPEEEDYTKYAKEFLQLICWKRPSSFQHPTNAKNSGANSANAKDLGANGHEMSDLEAGNGKDLQSKSLGDQESVESELMRLHNLHGPPRFLFTIKEETREDLESEDGRSRGDRSRKGSRTRSLSDIILALDQTPFLTPLASPTVKSSSSLNPLEGYGKNGFNNPLYESSAEHEWARPWTSPPPKFKFLRDAEEKLCRRLKEEAAKRAGGQECGFAKPCGGDADNIEGPLVRTIMGKNGEKREVIQNVIPHFPSSTSQVLPLASSPTAFTPLDKNSIVH</sequence>
<dbReference type="OrthoDB" id="1707227at2759"/>
<dbReference type="PANTHER" id="PTHR34054:SF6">
    <property type="entry name" value="TRANSMEMBRANE PROTEIN"/>
    <property type="match status" value="1"/>
</dbReference>
<protein>
    <submittedName>
        <fullName evidence="3">Uncharacterized protein</fullName>
    </submittedName>
</protein>
<keyword evidence="2" id="KW-0812">Transmembrane</keyword>
<feature type="region of interest" description="Disordered" evidence="1">
    <location>
        <begin position="73"/>
        <end position="118"/>
    </location>
</feature>
<dbReference type="PANTHER" id="PTHR34054">
    <property type="entry name" value="EXPRESSED PROTEIN"/>
    <property type="match status" value="1"/>
</dbReference>
<organism evidence="3">
    <name type="scientific">Eucalyptus grandis</name>
    <name type="common">Flooded gum</name>
    <dbReference type="NCBI Taxonomy" id="71139"/>
    <lineage>
        <taxon>Eukaryota</taxon>
        <taxon>Viridiplantae</taxon>
        <taxon>Streptophyta</taxon>
        <taxon>Embryophyta</taxon>
        <taxon>Tracheophyta</taxon>
        <taxon>Spermatophyta</taxon>
        <taxon>Magnoliopsida</taxon>
        <taxon>eudicotyledons</taxon>
        <taxon>Gunneridae</taxon>
        <taxon>Pentapetalae</taxon>
        <taxon>rosids</taxon>
        <taxon>malvids</taxon>
        <taxon>Myrtales</taxon>
        <taxon>Myrtaceae</taxon>
        <taxon>Myrtoideae</taxon>
        <taxon>Eucalypteae</taxon>
        <taxon>Eucalyptus</taxon>
    </lineage>
</organism>
<reference evidence="3" key="1">
    <citation type="submission" date="2013-07" db="EMBL/GenBank/DDBJ databases">
        <title>The genome of Eucalyptus grandis.</title>
        <authorList>
            <person name="Schmutz J."/>
            <person name="Hayes R."/>
            <person name="Myburg A."/>
            <person name="Tuskan G."/>
            <person name="Grattapaglia D."/>
            <person name="Rokhsar D.S."/>
        </authorList>
    </citation>
    <scope>NUCLEOTIDE SEQUENCE</scope>
    <source>
        <tissue evidence="3">Leaf extractions</tissue>
    </source>
</reference>
<evidence type="ECO:0000313" key="3">
    <source>
        <dbReference type="EMBL" id="KCW52692.1"/>
    </source>
</evidence>
<feature type="compositionally biased region" description="Basic and acidic residues" evidence="1">
    <location>
        <begin position="149"/>
        <end position="159"/>
    </location>
</feature>
<dbReference type="InParanoid" id="A0A059AF40"/>